<dbReference type="InterPro" id="IPR038050">
    <property type="entry name" value="Neuro_actylchol_rec"/>
</dbReference>
<evidence type="ECO:0000256" key="2">
    <source>
        <dbReference type="SAM" id="Phobius"/>
    </source>
</evidence>
<keyword evidence="5" id="KW-1185">Reference proteome</keyword>
<proteinExistence type="predicted"/>
<dbReference type="SUPFAM" id="SSF90112">
    <property type="entry name" value="Neurotransmitter-gated ion-channel transmembrane pore"/>
    <property type="match status" value="1"/>
</dbReference>
<gene>
    <name evidence="4" type="ORF">AB1Y20_014437</name>
</gene>
<comment type="subcellular location">
    <subcellularLocation>
        <location evidence="1">Membrane</location>
        <topology evidence="1">Multi-pass membrane protein</topology>
    </subcellularLocation>
</comment>
<organism evidence="4 5">
    <name type="scientific">Prymnesium parvum</name>
    <name type="common">Toxic golden alga</name>
    <dbReference type="NCBI Taxonomy" id="97485"/>
    <lineage>
        <taxon>Eukaryota</taxon>
        <taxon>Haptista</taxon>
        <taxon>Haptophyta</taxon>
        <taxon>Prymnesiophyceae</taxon>
        <taxon>Prymnesiales</taxon>
        <taxon>Prymnesiaceae</taxon>
        <taxon>Prymnesium</taxon>
    </lineage>
</organism>
<accession>A0AB34IGB6</accession>
<feature type="transmembrane region" description="Helical" evidence="2">
    <location>
        <begin position="330"/>
        <end position="360"/>
    </location>
</feature>
<name>A0AB34IGB6_PRYPA</name>
<feature type="transmembrane region" description="Helical" evidence="2">
    <location>
        <begin position="225"/>
        <end position="245"/>
    </location>
</feature>
<keyword evidence="2" id="KW-1133">Transmembrane helix</keyword>
<feature type="domain" description="Neurotransmitter-gated ion-channel transmembrane" evidence="3">
    <location>
        <begin position="256"/>
        <end position="309"/>
    </location>
</feature>
<dbReference type="GO" id="GO:0016020">
    <property type="term" value="C:membrane"/>
    <property type="evidence" value="ECO:0007669"/>
    <property type="project" value="UniProtKB-SubCell"/>
</dbReference>
<evidence type="ECO:0000259" key="3">
    <source>
        <dbReference type="Pfam" id="PF02932"/>
    </source>
</evidence>
<keyword evidence="2" id="KW-0812">Transmembrane</keyword>
<dbReference type="Gene3D" id="2.70.170.10">
    <property type="entry name" value="Neurotransmitter-gated ion-channel ligand-binding domain"/>
    <property type="match status" value="1"/>
</dbReference>
<feature type="transmembrane region" description="Helical" evidence="2">
    <location>
        <begin position="288"/>
        <end position="310"/>
    </location>
</feature>
<dbReference type="AlphaFoldDB" id="A0AB34IGB6"/>
<dbReference type="InterPro" id="IPR036719">
    <property type="entry name" value="Neuro-gated_channel_TM_sf"/>
</dbReference>
<evidence type="ECO:0000313" key="5">
    <source>
        <dbReference type="Proteomes" id="UP001515480"/>
    </source>
</evidence>
<sequence>MASPPPPPAPRCEVRVRCSVRRLLRVSLQEQTFRATLHLEASWVEPELKQLSRRHAGVLHADAARSNQRQGVLVVLEDKEGTAFFAPRLALVNQEAGGAEAEEGWFTVFDDAPEAEAPPVVTYQWVTTSTFQETMDLRLFPMDVQDLGLLVQSFWEETHPTNAVALVENKKGRYMSFVNTFDFVQASEYRLFNRVGFRRLQSDPAESSSLKTYSRLLIVMRVNRYLGYWLFNVIAPLFILTSSLFASYAFEPEELEARTSITVTMLLSMVAFKYVISEQLPSISYATLVDWYVFCCFLCSYVVMVEQVLAKIQVIEEPRWTYTSAVRGAAEPASCSICLVVGTASWIGAHLLAFVVLLCVRIRRRAADQFWTIVLDALWLGPLDESCANEAAAMEMLLQAGVVGCRRIHIWTAEAAREALPHYNGSGTFAVLAFANAAATDGAKSALEGLIASGSLPGFARKDSVVEKLLPGYYELAQRQRKRPKSMFATLRNVARMSVHPSPH</sequence>
<evidence type="ECO:0000313" key="4">
    <source>
        <dbReference type="EMBL" id="KAL1496851.1"/>
    </source>
</evidence>
<dbReference type="Gene3D" id="1.20.58.390">
    <property type="entry name" value="Neurotransmitter-gated ion-channel transmembrane domain"/>
    <property type="match status" value="1"/>
</dbReference>
<dbReference type="GO" id="GO:0004888">
    <property type="term" value="F:transmembrane signaling receptor activity"/>
    <property type="evidence" value="ECO:0007669"/>
    <property type="project" value="InterPro"/>
</dbReference>
<dbReference type="EMBL" id="JBGBPQ010000028">
    <property type="protein sequence ID" value="KAL1496851.1"/>
    <property type="molecule type" value="Genomic_DNA"/>
</dbReference>
<dbReference type="InterPro" id="IPR006029">
    <property type="entry name" value="Neurotrans-gated_channel_TM"/>
</dbReference>
<dbReference type="Proteomes" id="UP001515480">
    <property type="component" value="Unassembled WGS sequence"/>
</dbReference>
<dbReference type="InterPro" id="IPR036734">
    <property type="entry name" value="Neur_chan_lig-bd_sf"/>
</dbReference>
<dbReference type="InterPro" id="IPR006201">
    <property type="entry name" value="Neur_channel"/>
</dbReference>
<comment type="caution">
    <text evidence="4">The sequence shown here is derived from an EMBL/GenBank/DDBJ whole genome shotgun (WGS) entry which is preliminary data.</text>
</comment>
<protein>
    <recommendedName>
        <fullName evidence="3">Neurotransmitter-gated ion-channel transmembrane domain-containing protein</fullName>
    </recommendedName>
</protein>
<dbReference type="Pfam" id="PF02932">
    <property type="entry name" value="Neur_chan_memb"/>
    <property type="match status" value="1"/>
</dbReference>
<evidence type="ECO:0000256" key="1">
    <source>
        <dbReference type="ARBA" id="ARBA00004141"/>
    </source>
</evidence>
<reference evidence="4 5" key="1">
    <citation type="journal article" date="2024" name="Science">
        <title>Giant polyketide synthase enzymes in the biosynthesis of giant marine polyether toxins.</title>
        <authorList>
            <person name="Fallon T.R."/>
            <person name="Shende V.V."/>
            <person name="Wierzbicki I.H."/>
            <person name="Pendleton A.L."/>
            <person name="Watervoot N.F."/>
            <person name="Auber R.P."/>
            <person name="Gonzalez D.J."/>
            <person name="Wisecaver J.H."/>
            <person name="Moore B.S."/>
        </authorList>
    </citation>
    <scope>NUCLEOTIDE SEQUENCE [LARGE SCALE GENOMIC DNA]</scope>
    <source>
        <strain evidence="4 5">12B1</strain>
    </source>
</reference>
<feature type="transmembrane region" description="Helical" evidence="2">
    <location>
        <begin position="257"/>
        <end position="276"/>
    </location>
</feature>
<keyword evidence="2" id="KW-0472">Membrane</keyword>
<dbReference type="GO" id="GO:0005230">
    <property type="term" value="F:extracellular ligand-gated monoatomic ion channel activity"/>
    <property type="evidence" value="ECO:0007669"/>
    <property type="project" value="InterPro"/>
</dbReference>
<dbReference type="PANTHER" id="PTHR18945">
    <property type="entry name" value="NEUROTRANSMITTER GATED ION CHANNEL"/>
    <property type="match status" value="1"/>
</dbReference>